<evidence type="ECO:0000313" key="1">
    <source>
        <dbReference type="EMBL" id="CAI9978049.1"/>
    </source>
</evidence>
<proteinExistence type="predicted"/>
<sequence>MTKLRYLQQQNNKITDLSPAQALKNQGLLCNSSYNVNNQQQPTQQEIDEARLRIM</sequence>
<accession>A0AA86RUD2</accession>
<keyword evidence="3" id="KW-1185">Reference proteome</keyword>
<evidence type="ECO:0000313" key="3">
    <source>
        <dbReference type="Proteomes" id="UP001642409"/>
    </source>
</evidence>
<dbReference type="EMBL" id="CATOUU010001182">
    <property type="protein sequence ID" value="CAI9978049.1"/>
    <property type="molecule type" value="Genomic_DNA"/>
</dbReference>
<reference evidence="1" key="1">
    <citation type="submission" date="2023-06" db="EMBL/GenBank/DDBJ databases">
        <authorList>
            <person name="Kurt Z."/>
        </authorList>
    </citation>
    <scope>NUCLEOTIDE SEQUENCE</scope>
</reference>
<dbReference type="Proteomes" id="UP001642409">
    <property type="component" value="Unassembled WGS sequence"/>
</dbReference>
<dbReference type="PROSITE" id="PS51450">
    <property type="entry name" value="LRR"/>
    <property type="match status" value="1"/>
</dbReference>
<gene>
    <name evidence="2" type="ORF">HINF_LOCUS47353</name>
    <name evidence="1" type="ORF">HINF_LOCUS65694</name>
</gene>
<protein>
    <submittedName>
        <fullName evidence="1">Leucine-rich repeat</fullName>
    </submittedName>
    <submittedName>
        <fullName evidence="2">Leucine-rich_repeat</fullName>
    </submittedName>
</protein>
<reference evidence="2 3" key="2">
    <citation type="submission" date="2024-07" db="EMBL/GenBank/DDBJ databases">
        <authorList>
            <person name="Akdeniz Z."/>
        </authorList>
    </citation>
    <scope>NUCLEOTIDE SEQUENCE [LARGE SCALE GENOMIC DNA]</scope>
</reference>
<name>A0AA86RUD2_9EUKA</name>
<comment type="caution">
    <text evidence="1">The sequence shown here is derived from an EMBL/GenBank/DDBJ whole genome shotgun (WGS) entry which is preliminary data.</text>
</comment>
<dbReference type="InterPro" id="IPR001611">
    <property type="entry name" value="Leu-rich_rpt"/>
</dbReference>
<dbReference type="AlphaFoldDB" id="A0AA86RUD2"/>
<dbReference type="EMBL" id="CAXDID020000212">
    <property type="protein sequence ID" value="CAL6057114.1"/>
    <property type="molecule type" value="Genomic_DNA"/>
</dbReference>
<organism evidence="1">
    <name type="scientific">Hexamita inflata</name>
    <dbReference type="NCBI Taxonomy" id="28002"/>
    <lineage>
        <taxon>Eukaryota</taxon>
        <taxon>Metamonada</taxon>
        <taxon>Diplomonadida</taxon>
        <taxon>Hexamitidae</taxon>
        <taxon>Hexamitinae</taxon>
        <taxon>Hexamita</taxon>
    </lineage>
</organism>
<evidence type="ECO:0000313" key="2">
    <source>
        <dbReference type="EMBL" id="CAL6057114.1"/>
    </source>
</evidence>